<evidence type="ECO:0000259" key="8">
    <source>
        <dbReference type="SMART" id="SM00591"/>
    </source>
</evidence>
<dbReference type="Pfam" id="PF01205">
    <property type="entry name" value="Impact_N"/>
    <property type="match status" value="1"/>
</dbReference>
<dbReference type="EMBL" id="CP111019">
    <property type="protein sequence ID" value="WAR12974.1"/>
    <property type="molecule type" value="Genomic_DNA"/>
</dbReference>
<dbReference type="InterPro" id="IPR006575">
    <property type="entry name" value="RWD_dom"/>
</dbReference>
<evidence type="ECO:0000313" key="10">
    <source>
        <dbReference type="Proteomes" id="UP001164746"/>
    </source>
</evidence>
<dbReference type="InterPro" id="IPR020569">
    <property type="entry name" value="UPF0029_Impact_CS"/>
</dbReference>
<evidence type="ECO:0000256" key="7">
    <source>
        <dbReference type="SAM" id="MobiDB-lite"/>
    </source>
</evidence>
<keyword evidence="5" id="KW-0810">Translation regulation</keyword>
<dbReference type="InterPro" id="IPR023582">
    <property type="entry name" value="Impact"/>
</dbReference>
<feature type="region of interest" description="Disordered" evidence="7">
    <location>
        <begin position="280"/>
        <end position="300"/>
    </location>
</feature>
<evidence type="ECO:0000256" key="1">
    <source>
        <dbReference type="ARBA" id="ARBA00004496"/>
    </source>
</evidence>
<dbReference type="Gene3D" id="3.30.230.30">
    <property type="entry name" value="Impact, N-terminal domain"/>
    <property type="match status" value="1"/>
</dbReference>
<dbReference type="SUPFAM" id="SSF54495">
    <property type="entry name" value="UBC-like"/>
    <property type="match status" value="1"/>
</dbReference>
<evidence type="ECO:0000256" key="3">
    <source>
        <dbReference type="ARBA" id="ARBA00022490"/>
    </source>
</evidence>
<keyword evidence="10" id="KW-1185">Reference proteome</keyword>
<keyword evidence="6" id="KW-0346">Stress response</keyword>
<evidence type="ECO:0000256" key="2">
    <source>
        <dbReference type="ARBA" id="ARBA00007665"/>
    </source>
</evidence>
<dbReference type="PANTHER" id="PTHR16301:SF25">
    <property type="entry name" value="PROTEIN IMPACT"/>
    <property type="match status" value="1"/>
</dbReference>
<evidence type="ECO:0000256" key="4">
    <source>
        <dbReference type="ARBA" id="ARBA00022491"/>
    </source>
</evidence>
<sequence>MSGEDNASLQRDEVEALAAIYGDDWCVVDADHHIYCIQITDGQDKPQWTVCYTARKLPNAPWLRGEERLQLEAALADLENIGESIIYLWTEKIREMLQNKISSSDEVDLEALRQVTISTETDHGDDDFDPELVEISSTVSEHGTENGSDCECPAIAHGECVTDRRSTFQPHLAPVFHRSQVKMVLDKLCENKKIANATHNILAYRIVQRHPQKSPIVIQGCEDDGETHAGSRMLHLLQILDVENVMVVVSRWYGGIHLGPDRFKHINNCTRTILDQSDYIKDKEEKKGPKAKSSAEKKKR</sequence>
<dbReference type="CDD" id="cd23821">
    <property type="entry name" value="RWD_IMPACT"/>
    <property type="match status" value="1"/>
</dbReference>
<name>A0ABY7EV33_MYAAR</name>
<gene>
    <name evidence="9" type="ORF">MAR_027154</name>
</gene>
<comment type="similarity">
    <text evidence="2">Belongs to the IMPACT family.</text>
</comment>
<dbReference type="InterPro" id="IPR016135">
    <property type="entry name" value="UBQ-conjugating_enzyme/RWD"/>
</dbReference>
<keyword evidence="3" id="KW-0963">Cytoplasm</keyword>
<dbReference type="InterPro" id="IPR036956">
    <property type="entry name" value="Impact_N_sf"/>
</dbReference>
<organism evidence="9 10">
    <name type="scientific">Mya arenaria</name>
    <name type="common">Soft-shell clam</name>
    <dbReference type="NCBI Taxonomy" id="6604"/>
    <lineage>
        <taxon>Eukaryota</taxon>
        <taxon>Metazoa</taxon>
        <taxon>Spiralia</taxon>
        <taxon>Lophotrochozoa</taxon>
        <taxon>Mollusca</taxon>
        <taxon>Bivalvia</taxon>
        <taxon>Autobranchia</taxon>
        <taxon>Heteroconchia</taxon>
        <taxon>Euheterodonta</taxon>
        <taxon>Imparidentia</taxon>
        <taxon>Neoheterodontei</taxon>
        <taxon>Myida</taxon>
        <taxon>Myoidea</taxon>
        <taxon>Myidae</taxon>
        <taxon>Mya</taxon>
    </lineage>
</organism>
<evidence type="ECO:0000256" key="6">
    <source>
        <dbReference type="ARBA" id="ARBA00023016"/>
    </source>
</evidence>
<evidence type="ECO:0000313" key="9">
    <source>
        <dbReference type="EMBL" id="WAR12974.1"/>
    </source>
</evidence>
<reference evidence="9" key="1">
    <citation type="submission" date="2022-11" db="EMBL/GenBank/DDBJ databases">
        <title>Centuries of genome instability and evolution in soft-shell clam transmissible cancer (bioRxiv).</title>
        <authorList>
            <person name="Hart S.F.M."/>
            <person name="Yonemitsu M.A."/>
            <person name="Giersch R.M."/>
            <person name="Beal B.F."/>
            <person name="Arriagada G."/>
            <person name="Davis B.W."/>
            <person name="Ostrander E.A."/>
            <person name="Goff S.P."/>
            <person name="Metzger M.J."/>
        </authorList>
    </citation>
    <scope>NUCLEOTIDE SEQUENCE</scope>
    <source>
        <strain evidence="9">MELC-2E11</strain>
        <tissue evidence="9">Siphon/mantle</tissue>
    </source>
</reference>
<feature type="domain" description="RWD" evidence="8">
    <location>
        <begin position="12"/>
        <end position="100"/>
    </location>
</feature>
<dbReference type="SMART" id="SM00591">
    <property type="entry name" value="RWD"/>
    <property type="match status" value="1"/>
</dbReference>
<dbReference type="PROSITE" id="PS00910">
    <property type="entry name" value="UPF0029"/>
    <property type="match status" value="1"/>
</dbReference>
<comment type="subcellular location">
    <subcellularLocation>
        <location evidence="1">Cytoplasm</location>
    </subcellularLocation>
</comment>
<proteinExistence type="inferred from homology"/>
<dbReference type="Proteomes" id="UP001164746">
    <property type="component" value="Chromosome 8"/>
</dbReference>
<dbReference type="InterPro" id="IPR020568">
    <property type="entry name" value="Ribosomal_Su5_D2-typ_SF"/>
</dbReference>
<evidence type="ECO:0000256" key="5">
    <source>
        <dbReference type="ARBA" id="ARBA00022845"/>
    </source>
</evidence>
<dbReference type="InterPro" id="IPR001498">
    <property type="entry name" value="Impact_N"/>
</dbReference>
<dbReference type="PANTHER" id="PTHR16301">
    <property type="entry name" value="IMPACT-RELATED"/>
    <property type="match status" value="1"/>
</dbReference>
<protein>
    <submittedName>
        <fullName evidence="9">IMPTA-like protein</fullName>
    </submittedName>
</protein>
<accession>A0ABY7EV33</accession>
<keyword evidence="4" id="KW-0678">Repressor</keyword>
<dbReference type="SUPFAM" id="SSF54211">
    <property type="entry name" value="Ribosomal protein S5 domain 2-like"/>
    <property type="match status" value="1"/>
</dbReference>
<dbReference type="Gene3D" id="3.10.110.10">
    <property type="entry name" value="Ubiquitin Conjugating Enzyme"/>
    <property type="match status" value="1"/>
</dbReference>